<keyword evidence="3" id="KW-1185">Reference proteome</keyword>
<dbReference type="Proteomes" id="UP000075321">
    <property type="component" value="Unassembled WGS sequence"/>
</dbReference>
<evidence type="ECO:0000313" key="3">
    <source>
        <dbReference type="Proteomes" id="UP000075321"/>
    </source>
</evidence>
<dbReference type="EMBL" id="LTAZ01000017">
    <property type="protein sequence ID" value="KYH23761.1"/>
    <property type="molecule type" value="Genomic_DNA"/>
</dbReference>
<dbReference type="Gene3D" id="1.10.10.10">
    <property type="entry name" value="Winged helix-like DNA-binding domain superfamily/Winged helix DNA-binding domain"/>
    <property type="match status" value="1"/>
</dbReference>
<name>A0A151A7V7_9EURY</name>
<sequence>MRVSRSRGDDGKYIEKTTIDDVIAVLTERDEPLTGKEVGEALGISNRSALDKLNSLEEKDNVERKKVGAGAVVWWLSDEQRARGGPVGPLFDLVGLFGDDDEAAARSRKRSEEWGEEFDQQMMGGIDEA</sequence>
<accession>A0A151A7V7</accession>
<gene>
    <name evidence="2" type="ORF">HAPAU_38400</name>
</gene>
<dbReference type="AlphaFoldDB" id="A0A151A7V7"/>
<evidence type="ECO:0000256" key="1">
    <source>
        <dbReference type="SAM" id="MobiDB-lite"/>
    </source>
</evidence>
<comment type="caution">
    <text evidence="2">The sequence shown here is derived from an EMBL/GenBank/DDBJ whole genome shotgun (WGS) entry which is preliminary data.</text>
</comment>
<feature type="region of interest" description="Disordered" evidence="1">
    <location>
        <begin position="106"/>
        <end position="129"/>
    </location>
</feature>
<dbReference type="SUPFAM" id="SSF46785">
    <property type="entry name" value="Winged helix' DNA-binding domain"/>
    <property type="match status" value="1"/>
</dbReference>
<evidence type="ECO:0000313" key="2">
    <source>
        <dbReference type="EMBL" id="KYH23761.1"/>
    </source>
</evidence>
<proteinExistence type="predicted"/>
<organism evidence="2 3">
    <name type="scientific">Halalkalicoccus paucihalophilus</name>
    <dbReference type="NCBI Taxonomy" id="1008153"/>
    <lineage>
        <taxon>Archaea</taxon>
        <taxon>Methanobacteriati</taxon>
        <taxon>Methanobacteriota</taxon>
        <taxon>Stenosarchaea group</taxon>
        <taxon>Halobacteria</taxon>
        <taxon>Halobacteriales</taxon>
        <taxon>Halococcaceae</taxon>
        <taxon>Halalkalicoccus</taxon>
    </lineage>
</organism>
<protein>
    <submittedName>
        <fullName evidence="2">Uncharacterized protein</fullName>
    </submittedName>
</protein>
<dbReference type="PATRIC" id="fig|1008153.3.peg.4099"/>
<dbReference type="InterPro" id="IPR036388">
    <property type="entry name" value="WH-like_DNA-bd_sf"/>
</dbReference>
<dbReference type="InterPro" id="IPR036390">
    <property type="entry name" value="WH_DNA-bd_sf"/>
</dbReference>
<reference evidence="2 3" key="1">
    <citation type="submission" date="2016-02" db="EMBL/GenBank/DDBJ databases">
        <title>Genome sequence of Halalkalicoccus paucihalophilus DSM 24557.</title>
        <authorList>
            <person name="Poehlein A."/>
            <person name="Daniel R."/>
        </authorList>
    </citation>
    <scope>NUCLEOTIDE SEQUENCE [LARGE SCALE GENOMIC DNA]</scope>
    <source>
        <strain evidence="2 3">DSM 24557</strain>
    </source>
</reference>